<dbReference type="EMBL" id="SBIP01000001">
    <property type="protein sequence ID" value="RWX81844.1"/>
    <property type="molecule type" value="Genomic_DNA"/>
</dbReference>
<sequence length="180" mass="19241">MLGSELPEVRQSALSGLVEYPEAAAVLCRQFESEQDAATRDMIAVVLSRMGGAQTVEGLLPLLRSDNATLRNSVIGILKELPAEVAPHMEALLDNPDSDVRILVVNVLESLRHPKVEDWLIAVISVDAHVNVVATALDLLREVGTDAALPALGGVTTRFPDEPFIAFAVNNALKQIQSAG</sequence>
<dbReference type="Pfam" id="PF13646">
    <property type="entry name" value="HEAT_2"/>
    <property type="match status" value="1"/>
</dbReference>
<dbReference type="InterPro" id="IPR011989">
    <property type="entry name" value="ARM-like"/>
</dbReference>
<organism evidence="1 2">
    <name type="scientific">Neorhizobium lilium</name>
    <dbReference type="NCBI Taxonomy" id="2503024"/>
    <lineage>
        <taxon>Bacteria</taxon>
        <taxon>Pseudomonadati</taxon>
        <taxon>Pseudomonadota</taxon>
        <taxon>Alphaproteobacteria</taxon>
        <taxon>Hyphomicrobiales</taxon>
        <taxon>Rhizobiaceae</taxon>
        <taxon>Rhizobium/Agrobacterium group</taxon>
        <taxon>Neorhizobium</taxon>
    </lineage>
</organism>
<evidence type="ECO:0000313" key="1">
    <source>
        <dbReference type="EMBL" id="RWX81844.1"/>
    </source>
</evidence>
<reference evidence="1 2" key="1">
    <citation type="submission" date="2019-01" db="EMBL/GenBank/DDBJ databases">
        <title>The draft genome of Rhizobium sp. 24NR.</title>
        <authorList>
            <person name="Liu L."/>
            <person name="Liang L."/>
            <person name="Shi S."/>
            <person name="Xu L."/>
            <person name="Wang X."/>
            <person name="Li L."/>
            <person name="Zhang X."/>
        </authorList>
    </citation>
    <scope>NUCLEOTIDE SEQUENCE [LARGE SCALE GENOMIC DNA]</scope>
    <source>
        <strain evidence="1 2">24NR</strain>
    </source>
</reference>
<dbReference type="Gene3D" id="1.25.10.10">
    <property type="entry name" value="Leucine-rich Repeat Variant"/>
    <property type="match status" value="1"/>
</dbReference>
<dbReference type="InterPro" id="IPR016024">
    <property type="entry name" value="ARM-type_fold"/>
</dbReference>
<gene>
    <name evidence="1" type="ORF">EPK99_01345</name>
</gene>
<protein>
    <submittedName>
        <fullName evidence="1">HEAT repeat domain-containing protein</fullName>
    </submittedName>
</protein>
<dbReference type="SUPFAM" id="SSF48371">
    <property type="entry name" value="ARM repeat"/>
    <property type="match status" value="1"/>
</dbReference>
<comment type="caution">
    <text evidence="1">The sequence shown here is derived from an EMBL/GenBank/DDBJ whole genome shotgun (WGS) entry which is preliminary data.</text>
</comment>
<dbReference type="OrthoDB" id="7359267at2"/>
<evidence type="ECO:0000313" key="2">
    <source>
        <dbReference type="Proteomes" id="UP000287687"/>
    </source>
</evidence>
<keyword evidence="2" id="KW-1185">Reference proteome</keyword>
<proteinExistence type="predicted"/>
<accession>A0A3S3U4N0</accession>
<dbReference type="Proteomes" id="UP000287687">
    <property type="component" value="Unassembled WGS sequence"/>
</dbReference>
<dbReference type="AlphaFoldDB" id="A0A3S3U4N0"/>
<name>A0A3S3U4N0_9HYPH</name>